<dbReference type="InterPro" id="IPR025965">
    <property type="entry name" value="FlgD/Vpr_Ig-like"/>
</dbReference>
<evidence type="ECO:0000256" key="4">
    <source>
        <dbReference type="ARBA" id="ARBA00024746"/>
    </source>
</evidence>
<sequence>MSSLYTQAAANAASSGSSNSISSNGTSSDMFTSLLVAQIQYQNPLEPTDASEFVTQLTQLSQMESLQTLSTQASATAGLITGLQALGFGGLVGSQVGVSTDSLTLDGQSTVSGRFTLDATSTGTKLVLTNDAGKQYTVDLGKRAAGEVEFTLDPAAAGLPAGHYTVAVTASTGEKPTLEVDGTLNSVRLSASGSLLLDVEGVGEVDPDAVTTFTGRNAATAI</sequence>
<accession>A0A4R2MKN7</accession>
<comment type="similarity">
    <text evidence="1 5">Belongs to the FlgD family.</text>
</comment>
<dbReference type="RefSeq" id="WP_132646173.1">
    <property type="nucleotide sequence ID" value="NZ_CP181386.1"/>
</dbReference>
<comment type="function">
    <text evidence="4 5">Required for flagellar hook formation. May act as a scaffolding protein.</text>
</comment>
<gene>
    <name evidence="7" type="ORF">EV684_104249</name>
</gene>
<dbReference type="GO" id="GO:0044781">
    <property type="term" value="P:bacterial-type flagellum organization"/>
    <property type="evidence" value="ECO:0007669"/>
    <property type="project" value="UniProtKB-UniRule"/>
</dbReference>
<evidence type="ECO:0000256" key="3">
    <source>
        <dbReference type="ARBA" id="ARBA00022795"/>
    </source>
</evidence>
<dbReference type="Proteomes" id="UP000295106">
    <property type="component" value="Unassembled WGS sequence"/>
</dbReference>
<dbReference type="AlphaFoldDB" id="A0A4R2MKN7"/>
<protein>
    <recommendedName>
        <fullName evidence="2 5">Basal-body rod modification protein FlgD</fullName>
    </recommendedName>
</protein>
<evidence type="ECO:0000256" key="2">
    <source>
        <dbReference type="ARBA" id="ARBA00016013"/>
    </source>
</evidence>
<name>A0A4R2MKN7_RUBGE</name>
<dbReference type="GeneID" id="99685599"/>
<dbReference type="EMBL" id="SLXD01000004">
    <property type="protein sequence ID" value="TCP03526.1"/>
    <property type="molecule type" value="Genomic_DNA"/>
</dbReference>
<proteinExistence type="inferred from homology"/>
<dbReference type="Pfam" id="PF13860">
    <property type="entry name" value="FlgD_ig"/>
    <property type="match status" value="1"/>
</dbReference>
<feature type="domain" description="FlgD/Vpr Ig-like" evidence="6">
    <location>
        <begin position="101"/>
        <end position="173"/>
    </location>
</feature>
<keyword evidence="7" id="KW-0282">Flagellum</keyword>
<evidence type="ECO:0000313" key="7">
    <source>
        <dbReference type="EMBL" id="TCP03526.1"/>
    </source>
</evidence>
<comment type="caution">
    <text evidence="7">The sequence shown here is derived from an EMBL/GenBank/DDBJ whole genome shotgun (WGS) entry which is preliminary data.</text>
</comment>
<keyword evidence="7" id="KW-0966">Cell projection</keyword>
<dbReference type="Pfam" id="PF03963">
    <property type="entry name" value="FlgD"/>
    <property type="match status" value="1"/>
</dbReference>
<evidence type="ECO:0000259" key="6">
    <source>
        <dbReference type="Pfam" id="PF13860"/>
    </source>
</evidence>
<keyword evidence="3 5" id="KW-1005">Bacterial flagellum biogenesis</keyword>
<evidence type="ECO:0000256" key="1">
    <source>
        <dbReference type="ARBA" id="ARBA00010577"/>
    </source>
</evidence>
<dbReference type="OrthoDB" id="9785233at2"/>
<dbReference type="InterPro" id="IPR005648">
    <property type="entry name" value="FlgD"/>
</dbReference>
<dbReference type="Gene3D" id="2.30.30.910">
    <property type="match status" value="1"/>
</dbReference>
<keyword evidence="7" id="KW-0969">Cilium</keyword>
<organism evidence="7 8">
    <name type="scientific">Rubrivivax gelatinosus</name>
    <name type="common">Rhodocyclus gelatinosus</name>
    <name type="synonym">Rhodopseudomonas gelatinosa</name>
    <dbReference type="NCBI Taxonomy" id="28068"/>
    <lineage>
        <taxon>Bacteria</taxon>
        <taxon>Pseudomonadati</taxon>
        <taxon>Pseudomonadota</taxon>
        <taxon>Betaproteobacteria</taxon>
        <taxon>Burkholderiales</taxon>
        <taxon>Sphaerotilaceae</taxon>
        <taxon>Rubrivivax</taxon>
    </lineage>
</organism>
<reference evidence="7 8" key="1">
    <citation type="submission" date="2019-03" db="EMBL/GenBank/DDBJ databases">
        <title>Genomic Encyclopedia of Type Strains, Phase IV (KMG-IV): sequencing the most valuable type-strain genomes for metagenomic binning, comparative biology and taxonomic classification.</title>
        <authorList>
            <person name="Goeker M."/>
        </authorList>
    </citation>
    <scope>NUCLEOTIDE SEQUENCE [LARGE SCALE GENOMIC DNA]</scope>
    <source>
        <strain evidence="7 8">DSM 1709</strain>
    </source>
</reference>
<evidence type="ECO:0000256" key="5">
    <source>
        <dbReference type="RuleBase" id="RU362076"/>
    </source>
</evidence>
<dbReference type="Gene3D" id="2.60.40.4070">
    <property type="match status" value="1"/>
</dbReference>
<evidence type="ECO:0000313" key="8">
    <source>
        <dbReference type="Proteomes" id="UP000295106"/>
    </source>
</evidence>